<dbReference type="Gene3D" id="3.40.30.10">
    <property type="entry name" value="Glutaredoxin"/>
    <property type="match status" value="1"/>
</dbReference>
<sequence length="183" mass="20698">MALPYLHSGTFLLSGGIVSALSKQTKLLNLKPVKKIHFSFDPFRNDAGVMRQTLNHFYQDRVRDTNPKCVFKSNILSNRSDPLIEVNLVDGKTILFRTQSLDALEILQKFNELVSSQVVVEETEAQRKYEATLSIVNKVYDSVPAFTDVFDEESWYIFAGCFTLATIVLTLVASRFVTLKPVD</sequence>
<comment type="subcellular location">
    <subcellularLocation>
        <location evidence="1">Mitochondrion</location>
    </subcellularLocation>
</comment>
<proteinExistence type="inferred from homology"/>
<dbReference type="Proteomes" id="UP001292094">
    <property type="component" value="Unassembled WGS sequence"/>
</dbReference>
<dbReference type="PANTHER" id="PTHR33618:SF1">
    <property type="entry name" value="LARGE RIBOSOMAL SUBUNIT PROTEIN ML53"/>
    <property type="match status" value="1"/>
</dbReference>
<organism evidence="10 11">
    <name type="scientific">Petrolisthes manimaculis</name>
    <dbReference type="NCBI Taxonomy" id="1843537"/>
    <lineage>
        <taxon>Eukaryota</taxon>
        <taxon>Metazoa</taxon>
        <taxon>Ecdysozoa</taxon>
        <taxon>Arthropoda</taxon>
        <taxon>Crustacea</taxon>
        <taxon>Multicrustacea</taxon>
        <taxon>Malacostraca</taxon>
        <taxon>Eumalacostraca</taxon>
        <taxon>Eucarida</taxon>
        <taxon>Decapoda</taxon>
        <taxon>Pleocyemata</taxon>
        <taxon>Anomura</taxon>
        <taxon>Galatheoidea</taxon>
        <taxon>Porcellanidae</taxon>
        <taxon>Petrolisthes</taxon>
    </lineage>
</organism>
<evidence type="ECO:0000256" key="1">
    <source>
        <dbReference type="ARBA" id="ARBA00004173"/>
    </source>
</evidence>
<protein>
    <recommendedName>
        <fullName evidence="7">Large ribosomal subunit protein mL53</fullName>
    </recommendedName>
    <alternativeName>
        <fullName evidence="8">39S ribosomal protein L53, mitochondrial</fullName>
    </alternativeName>
</protein>
<accession>A0AAE1QB84</accession>
<dbReference type="Pfam" id="PF10780">
    <property type="entry name" value="MRP_L53"/>
    <property type="match status" value="1"/>
</dbReference>
<reference evidence="10" key="1">
    <citation type="submission" date="2023-11" db="EMBL/GenBank/DDBJ databases">
        <title>Genome assemblies of two species of porcelain crab, Petrolisthes cinctipes and Petrolisthes manimaculis (Anomura: Porcellanidae).</title>
        <authorList>
            <person name="Angst P."/>
        </authorList>
    </citation>
    <scope>NUCLEOTIDE SEQUENCE</scope>
    <source>
        <strain evidence="10">PB745_02</strain>
        <tissue evidence="10">Gill</tissue>
    </source>
</reference>
<evidence type="ECO:0000256" key="9">
    <source>
        <dbReference type="SAM" id="Phobius"/>
    </source>
</evidence>
<evidence type="ECO:0000256" key="4">
    <source>
        <dbReference type="ARBA" id="ARBA00022980"/>
    </source>
</evidence>
<evidence type="ECO:0000256" key="3">
    <source>
        <dbReference type="ARBA" id="ARBA00022946"/>
    </source>
</evidence>
<dbReference type="PANTHER" id="PTHR33618">
    <property type="entry name" value="39S RIBOSOMAL PROTEIN L53, MITOCHONDRIAL"/>
    <property type="match status" value="1"/>
</dbReference>
<comment type="caution">
    <text evidence="10">The sequence shown here is derived from an EMBL/GenBank/DDBJ whole genome shotgun (WGS) entry which is preliminary data.</text>
</comment>
<keyword evidence="6" id="KW-0687">Ribonucleoprotein</keyword>
<dbReference type="EMBL" id="JAWZYT010000450">
    <property type="protein sequence ID" value="KAK4323339.1"/>
    <property type="molecule type" value="Genomic_DNA"/>
</dbReference>
<evidence type="ECO:0000256" key="2">
    <source>
        <dbReference type="ARBA" id="ARBA00005557"/>
    </source>
</evidence>
<keyword evidence="11" id="KW-1185">Reference proteome</keyword>
<evidence type="ECO:0000256" key="7">
    <source>
        <dbReference type="ARBA" id="ARBA00035180"/>
    </source>
</evidence>
<dbReference type="AlphaFoldDB" id="A0AAE1QB84"/>
<name>A0AAE1QB84_9EUCA</name>
<keyword evidence="9" id="KW-1133">Transmembrane helix</keyword>
<keyword evidence="4" id="KW-0689">Ribosomal protein</keyword>
<dbReference type="GO" id="GO:0005762">
    <property type="term" value="C:mitochondrial large ribosomal subunit"/>
    <property type="evidence" value="ECO:0007669"/>
    <property type="project" value="TreeGrafter"/>
</dbReference>
<dbReference type="InterPro" id="IPR052473">
    <property type="entry name" value="mtLSU_mL53"/>
</dbReference>
<keyword evidence="5" id="KW-0496">Mitochondrion</keyword>
<evidence type="ECO:0000256" key="8">
    <source>
        <dbReference type="ARBA" id="ARBA00042721"/>
    </source>
</evidence>
<keyword evidence="9" id="KW-0812">Transmembrane</keyword>
<evidence type="ECO:0000256" key="5">
    <source>
        <dbReference type="ARBA" id="ARBA00023128"/>
    </source>
</evidence>
<evidence type="ECO:0000256" key="6">
    <source>
        <dbReference type="ARBA" id="ARBA00023274"/>
    </source>
</evidence>
<comment type="similarity">
    <text evidence="2">Belongs to the mitochondrion-specific ribosomal protein mL53 family.</text>
</comment>
<keyword evidence="3" id="KW-0809">Transit peptide</keyword>
<feature type="transmembrane region" description="Helical" evidence="9">
    <location>
        <begin position="155"/>
        <end position="177"/>
    </location>
</feature>
<evidence type="ECO:0000313" key="11">
    <source>
        <dbReference type="Proteomes" id="UP001292094"/>
    </source>
</evidence>
<gene>
    <name evidence="10" type="ORF">Pmani_005947</name>
</gene>
<dbReference type="InterPro" id="IPR019716">
    <property type="entry name" value="Ribosomal_mL53"/>
</dbReference>
<keyword evidence="9" id="KW-0472">Membrane</keyword>
<evidence type="ECO:0000313" key="10">
    <source>
        <dbReference type="EMBL" id="KAK4323339.1"/>
    </source>
</evidence>